<sequence length="186" mass="20384">MAKFYEQLTPELTGFIARQKIFFVATAPHAGRVNVSPKGLDSLRVLGPKQVAYLDLSGSGAETAAHIRENGRLTLMFCAFEGEPLILRLYGQGEIVRPELPAWAGLKASFPDFPGMRQIILLHVDSVQTSCGAGVPLFVYAGERDQLLEWARKKGAAGMREYRRQKNRLSIDGLPTGLGDDEPDAV</sequence>
<dbReference type="Pfam" id="PF01243">
    <property type="entry name" value="PNPOx_N"/>
    <property type="match status" value="1"/>
</dbReference>
<dbReference type="EMBL" id="SLZY01000016">
    <property type="protein sequence ID" value="TCS70458.1"/>
    <property type="molecule type" value="Genomic_DNA"/>
</dbReference>
<accession>A0A4R3JW97</accession>
<dbReference type="SUPFAM" id="SSF50475">
    <property type="entry name" value="FMN-binding split barrel"/>
    <property type="match status" value="1"/>
</dbReference>
<evidence type="ECO:0000259" key="1">
    <source>
        <dbReference type="Pfam" id="PF01243"/>
    </source>
</evidence>
<dbReference type="PANTHER" id="PTHR39336:SF1">
    <property type="entry name" value="PYRIDOXAMINE PHOSPHATE OXIDASE FAMILY PROTEIN (AFU_ORTHOLOGUE AFUA_6G11440)"/>
    <property type="match status" value="1"/>
</dbReference>
<dbReference type="OrthoDB" id="115989at2"/>
<gene>
    <name evidence="2" type="ORF">EDC61_11657</name>
</gene>
<dbReference type="Gene3D" id="2.30.110.10">
    <property type="entry name" value="Electron Transport, Fmn-binding Protein, Chain A"/>
    <property type="match status" value="1"/>
</dbReference>
<evidence type="ECO:0000313" key="3">
    <source>
        <dbReference type="Proteomes" id="UP000295135"/>
    </source>
</evidence>
<dbReference type="InterPro" id="IPR011576">
    <property type="entry name" value="Pyridox_Oxase_N"/>
</dbReference>
<organism evidence="2 3">
    <name type="scientific">Sulfuritortus calidifontis</name>
    <dbReference type="NCBI Taxonomy" id="1914471"/>
    <lineage>
        <taxon>Bacteria</taxon>
        <taxon>Pseudomonadati</taxon>
        <taxon>Pseudomonadota</taxon>
        <taxon>Betaproteobacteria</taxon>
        <taxon>Nitrosomonadales</taxon>
        <taxon>Thiobacillaceae</taxon>
        <taxon>Sulfuritortus</taxon>
    </lineage>
</organism>
<protein>
    <submittedName>
        <fullName evidence="2">Pyridoxamine 5'-phosphate oxidase</fullName>
    </submittedName>
</protein>
<comment type="caution">
    <text evidence="2">The sequence shown here is derived from an EMBL/GenBank/DDBJ whole genome shotgun (WGS) entry which is preliminary data.</text>
</comment>
<proteinExistence type="predicted"/>
<keyword evidence="3" id="KW-1185">Reference proteome</keyword>
<dbReference type="PANTHER" id="PTHR39336">
    <property type="entry name" value="PYRIDOXAMINE PHOSPHATE OXIDASE FAMILY PROTEIN (AFU_ORTHOLOGUE AFUA_6G11440)"/>
    <property type="match status" value="1"/>
</dbReference>
<evidence type="ECO:0000313" key="2">
    <source>
        <dbReference type="EMBL" id="TCS70458.1"/>
    </source>
</evidence>
<dbReference type="RefSeq" id="WP_126463039.1">
    <property type="nucleotide sequence ID" value="NZ_AP018721.1"/>
</dbReference>
<dbReference type="InterPro" id="IPR012349">
    <property type="entry name" value="Split_barrel_FMN-bd"/>
</dbReference>
<reference evidence="2 3" key="1">
    <citation type="submission" date="2019-03" db="EMBL/GenBank/DDBJ databases">
        <title>Genomic Encyclopedia of Type Strains, Phase IV (KMG-IV): sequencing the most valuable type-strain genomes for metagenomic binning, comparative biology and taxonomic classification.</title>
        <authorList>
            <person name="Goeker M."/>
        </authorList>
    </citation>
    <scope>NUCLEOTIDE SEQUENCE [LARGE SCALE GENOMIC DNA]</scope>
    <source>
        <strain evidence="2 3">DSM 103923</strain>
    </source>
</reference>
<feature type="domain" description="Pyridoxamine 5'-phosphate oxidase N-terminal" evidence="1">
    <location>
        <begin position="8"/>
        <end position="130"/>
    </location>
</feature>
<dbReference type="AlphaFoldDB" id="A0A4R3JW97"/>
<name>A0A4R3JW97_9PROT</name>
<dbReference type="Proteomes" id="UP000295135">
    <property type="component" value="Unassembled WGS sequence"/>
</dbReference>